<dbReference type="InterPro" id="IPR010827">
    <property type="entry name" value="BamA/TamA_POTRA"/>
</dbReference>
<evidence type="ECO:0000313" key="10">
    <source>
        <dbReference type="EMBL" id="MBO1320500.1"/>
    </source>
</evidence>
<evidence type="ECO:0000256" key="8">
    <source>
        <dbReference type="NCBIfam" id="TIGR03303"/>
    </source>
</evidence>
<dbReference type="InterPro" id="IPR000184">
    <property type="entry name" value="Bac_surfAg_D15"/>
</dbReference>
<evidence type="ECO:0000256" key="3">
    <source>
        <dbReference type="ARBA" id="ARBA00022692"/>
    </source>
</evidence>
<dbReference type="RefSeq" id="WP_207860455.1">
    <property type="nucleotide sequence ID" value="NZ_JAFREP010000017.1"/>
</dbReference>
<dbReference type="Gene3D" id="3.10.20.310">
    <property type="entry name" value="membrane protein fhac"/>
    <property type="match status" value="5"/>
</dbReference>
<evidence type="ECO:0000256" key="5">
    <source>
        <dbReference type="ARBA" id="ARBA00022737"/>
    </source>
</evidence>
<reference evidence="10" key="1">
    <citation type="submission" date="2021-03" db="EMBL/GenBank/DDBJ databases">
        <authorList>
            <person name="Wang G."/>
        </authorList>
    </citation>
    <scope>NUCLEOTIDE SEQUENCE</scope>
    <source>
        <strain evidence="10">KCTC 12899</strain>
    </source>
</reference>
<dbReference type="Pfam" id="PF01103">
    <property type="entry name" value="Omp85"/>
    <property type="match status" value="1"/>
</dbReference>
<dbReference type="Gene3D" id="2.40.160.50">
    <property type="entry name" value="membrane protein fhac: a member of the omp85/tpsb transporter family"/>
    <property type="match status" value="1"/>
</dbReference>
<evidence type="ECO:0000256" key="4">
    <source>
        <dbReference type="ARBA" id="ARBA00022729"/>
    </source>
</evidence>
<keyword evidence="3" id="KW-0812">Transmembrane</keyword>
<protein>
    <recommendedName>
        <fullName evidence="8">Outer membrane protein assembly factor BamA</fullName>
    </recommendedName>
</protein>
<evidence type="ECO:0000259" key="9">
    <source>
        <dbReference type="PROSITE" id="PS51779"/>
    </source>
</evidence>
<keyword evidence="7" id="KW-0998">Cell outer membrane</keyword>
<dbReference type="NCBIfam" id="TIGR03303">
    <property type="entry name" value="OM_YaeT"/>
    <property type="match status" value="1"/>
</dbReference>
<dbReference type="GO" id="GO:0071709">
    <property type="term" value="P:membrane assembly"/>
    <property type="evidence" value="ECO:0007669"/>
    <property type="project" value="InterPro"/>
</dbReference>
<dbReference type="AlphaFoldDB" id="A0A8J7QM40"/>
<dbReference type="Pfam" id="PF07244">
    <property type="entry name" value="POTRA"/>
    <property type="match status" value="2"/>
</dbReference>
<dbReference type="InterPro" id="IPR023707">
    <property type="entry name" value="OM_assembly_BamA"/>
</dbReference>
<dbReference type="PANTHER" id="PTHR12815">
    <property type="entry name" value="SORTING AND ASSEMBLY MACHINERY SAMM50 PROTEIN FAMILY MEMBER"/>
    <property type="match status" value="1"/>
</dbReference>
<keyword evidence="11" id="KW-1185">Reference proteome</keyword>
<feature type="domain" description="POTRA" evidence="9">
    <location>
        <begin position="384"/>
        <end position="457"/>
    </location>
</feature>
<evidence type="ECO:0000256" key="1">
    <source>
        <dbReference type="ARBA" id="ARBA00004370"/>
    </source>
</evidence>
<dbReference type="PANTHER" id="PTHR12815:SF47">
    <property type="entry name" value="TRANSLOCATION AND ASSEMBLY MODULE SUBUNIT TAMA"/>
    <property type="match status" value="1"/>
</dbReference>
<dbReference type="PROSITE" id="PS51779">
    <property type="entry name" value="POTRA"/>
    <property type="match status" value="1"/>
</dbReference>
<keyword evidence="4" id="KW-0732">Signal</keyword>
<comment type="subcellular location">
    <subcellularLocation>
        <location evidence="1">Membrane</location>
    </subcellularLocation>
</comment>
<keyword evidence="6" id="KW-0472">Membrane</keyword>
<evidence type="ECO:0000256" key="7">
    <source>
        <dbReference type="ARBA" id="ARBA00023237"/>
    </source>
</evidence>
<evidence type="ECO:0000256" key="2">
    <source>
        <dbReference type="ARBA" id="ARBA00022452"/>
    </source>
</evidence>
<dbReference type="EMBL" id="JAFREP010000017">
    <property type="protein sequence ID" value="MBO1320500.1"/>
    <property type="molecule type" value="Genomic_DNA"/>
</dbReference>
<keyword evidence="5" id="KW-0677">Repeat</keyword>
<dbReference type="InterPro" id="IPR034746">
    <property type="entry name" value="POTRA"/>
</dbReference>
<gene>
    <name evidence="10" type="primary">bamA</name>
    <name evidence="10" type="ORF">J3U88_18635</name>
</gene>
<dbReference type="Proteomes" id="UP000664417">
    <property type="component" value="Unassembled WGS sequence"/>
</dbReference>
<sequence length="791" mass="91076">MPQLAREMIRGLLICLLSLLLWAPLSAQEKAPQRIEEILIVGNQRVPDESIWFRISFKAGDLLDSAGVTRDLHTLWETGLFEDAGIAIEEGKEGGVILKYVLRELPLVTEVDYRGYRKMTKSSITDKVEEERLTIPEDSPLDYRKINAIRALIKKLMNERGLRFGTVDYKLENLDKGSARVVFNLNEGSKVRIYDIEFDGNQLFTDGKLRRTMRKTKEHWMFSWLTSNDIYKEESFEKDVERLKKRYWRQGYKDVVIGEPVLEVTDHTTERQKAKNLKRAAKNKPIREKKKLKLTIPVFEGEPYTLARMEVEDNTVLPSIFYERSFPIQQGEIYDLHRINEWITELEETHNNAGYVHYSIRQEVNIEDGNQVAVRFMVNENDQTYIHRIKFSGNTTTRDKVLRREILLREGDVFRVNFFRNSLLRINQLGFFDVTRDEPDLKFLPDENKINITIKGQESGVNELNFGLGFSEFRGTSGFLSFSTLNFLGKGEKLKIQAQIGSITDTFDVTFTEPWLFDKPRGLTTRVFNTRSEFSASGFNVESTGFQLGLSFRPTVFSTYSISYLFSEDRFPTVINPDFKAVDDLLTSSITQSFVYNTTDHPFFPKKGRKMSISLELASWQAGGDNFFYKIRGSATQYLPAIKNTFIGLNLEAALFDTLQGQRPARHQLFYIGGEESVRGYERQSLGPASVVNGQVFAERGDKLVQANAEYIIPVSDQFRFVMFFDAGMVFGVDQEWFDTDLFRSTGIEMRFSLPVFQAPLRLIYAWKLDEDENGLNEKGGEPSFSIGTTF</sequence>
<accession>A0A8J7QM40</accession>
<comment type="caution">
    <text evidence="10">The sequence shown here is derived from an EMBL/GenBank/DDBJ whole genome shotgun (WGS) entry which is preliminary data.</text>
</comment>
<proteinExistence type="predicted"/>
<keyword evidence="2" id="KW-1134">Transmembrane beta strand</keyword>
<evidence type="ECO:0000313" key="11">
    <source>
        <dbReference type="Proteomes" id="UP000664417"/>
    </source>
</evidence>
<dbReference type="PIRSF" id="PIRSF006076">
    <property type="entry name" value="OM_assembly_OMP85"/>
    <property type="match status" value="1"/>
</dbReference>
<dbReference type="GO" id="GO:0009279">
    <property type="term" value="C:cell outer membrane"/>
    <property type="evidence" value="ECO:0007669"/>
    <property type="project" value="UniProtKB-UniRule"/>
</dbReference>
<dbReference type="InterPro" id="IPR039910">
    <property type="entry name" value="D15-like"/>
</dbReference>
<evidence type="ECO:0000256" key="6">
    <source>
        <dbReference type="ARBA" id="ARBA00023136"/>
    </source>
</evidence>
<name>A0A8J7QM40_9BACT</name>
<organism evidence="10 11">
    <name type="scientific">Acanthopleuribacter pedis</name>
    <dbReference type="NCBI Taxonomy" id="442870"/>
    <lineage>
        <taxon>Bacteria</taxon>
        <taxon>Pseudomonadati</taxon>
        <taxon>Acidobacteriota</taxon>
        <taxon>Holophagae</taxon>
        <taxon>Acanthopleuribacterales</taxon>
        <taxon>Acanthopleuribacteraceae</taxon>
        <taxon>Acanthopleuribacter</taxon>
    </lineage>
</organism>